<protein>
    <submittedName>
        <fullName evidence="1">Uncharacterized protein</fullName>
    </submittedName>
</protein>
<dbReference type="AlphaFoldDB" id="A0A645EN02"/>
<organism evidence="1">
    <name type="scientific">bioreactor metagenome</name>
    <dbReference type="NCBI Taxonomy" id="1076179"/>
    <lineage>
        <taxon>unclassified sequences</taxon>
        <taxon>metagenomes</taxon>
        <taxon>ecological metagenomes</taxon>
    </lineage>
</organism>
<proteinExistence type="predicted"/>
<name>A0A645EN02_9ZZZZ</name>
<reference evidence="1" key="1">
    <citation type="submission" date="2019-08" db="EMBL/GenBank/DDBJ databases">
        <authorList>
            <person name="Kucharzyk K."/>
            <person name="Murdoch R.W."/>
            <person name="Higgins S."/>
            <person name="Loffler F."/>
        </authorList>
    </citation>
    <scope>NUCLEOTIDE SEQUENCE</scope>
</reference>
<evidence type="ECO:0000313" key="1">
    <source>
        <dbReference type="EMBL" id="MPN03395.1"/>
    </source>
</evidence>
<accession>A0A645EN02</accession>
<sequence>MPGDEIGVGVGQKDGFQLQPVLLEITRIMIGFPAGIDQQRLSGIAENVGIVRQNGQTELRRSGVVLPVFPDEFITCCAHGCLP</sequence>
<comment type="caution">
    <text evidence="1">The sequence shown here is derived from an EMBL/GenBank/DDBJ whole genome shotgun (WGS) entry which is preliminary data.</text>
</comment>
<dbReference type="EMBL" id="VSSQ01049313">
    <property type="protein sequence ID" value="MPN03395.1"/>
    <property type="molecule type" value="Genomic_DNA"/>
</dbReference>
<gene>
    <name evidence="1" type="ORF">SDC9_150625</name>
</gene>